<name>A0AAJ8BU86_ASPNG</name>
<dbReference type="GeneID" id="84590437"/>
<reference evidence="1" key="1">
    <citation type="submission" date="2025-02" db="EMBL/GenBank/DDBJ databases">
        <authorList>
            <consortium name="NCBI Genome Project"/>
        </authorList>
    </citation>
    <scope>NUCLEOTIDE SEQUENCE</scope>
</reference>
<protein>
    <submittedName>
        <fullName evidence="1">Uncharacterized protein</fullName>
    </submittedName>
</protein>
<gene>
    <name evidence="1" type="ORF">An02g10240</name>
</gene>
<organism evidence="1">
    <name type="scientific">Aspergillus niger</name>
    <dbReference type="NCBI Taxonomy" id="5061"/>
    <lineage>
        <taxon>Eukaryota</taxon>
        <taxon>Fungi</taxon>
        <taxon>Dikarya</taxon>
        <taxon>Ascomycota</taxon>
        <taxon>Pezizomycotina</taxon>
        <taxon>Eurotiomycetes</taxon>
        <taxon>Eurotiomycetidae</taxon>
        <taxon>Eurotiales</taxon>
        <taxon>Aspergillaceae</taxon>
        <taxon>Aspergillus</taxon>
        <taxon>Aspergillus subgen. Circumdati</taxon>
    </lineage>
</organism>
<dbReference type="VEuPathDB" id="FungiDB:An02g10240"/>
<dbReference type="KEGG" id="ang:An02g10240"/>
<proteinExistence type="predicted"/>
<dbReference type="RefSeq" id="XP_059603467.1">
    <property type="nucleotide sequence ID" value="XM_059746555.1"/>
</dbReference>
<accession>A0AAJ8BU86</accession>
<dbReference type="AlphaFoldDB" id="A0AAJ8BU86"/>
<sequence>MRLRGNRGLGDKYDRSTFQGPHYKYLTAFLKIKRPANNWSAHALSFTSDTSNSGAYRTSTPDSGPDFEIVHICIIIAASRGGMKKLQRVMQQRQRHGSASAGGKWNKYEEPNQKRFGLKRKDNYIMIG</sequence>
<evidence type="ECO:0000313" key="1">
    <source>
        <dbReference type="RefSeq" id="XP_059603467.1"/>
    </source>
</evidence>
<reference evidence="1" key="2">
    <citation type="submission" date="2025-08" db="UniProtKB">
        <authorList>
            <consortium name="RefSeq"/>
        </authorList>
    </citation>
    <scope>IDENTIFICATION</scope>
</reference>